<accession>A0ABU5XDR1</accession>
<dbReference type="RefSeq" id="WP_225405651.1">
    <property type="nucleotide sequence ID" value="NZ_JAYJJR010000002.1"/>
</dbReference>
<keyword evidence="2" id="KW-1185">Reference proteome</keyword>
<organism evidence="1 2">
    <name type="scientific">[Mycobacterium] crassicus</name>
    <dbReference type="NCBI Taxonomy" id="2872309"/>
    <lineage>
        <taxon>Bacteria</taxon>
        <taxon>Bacillati</taxon>
        <taxon>Actinomycetota</taxon>
        <taxon>Actinomycetes</taxon>
        <taxon>Mycobacteriales</taxon>
        <taxon>Mycobacteriaceae</taxon>
        <taxon>Mycolicibacter</taxon>
    </lineage>
</organism>
<protein>
    <submittedName>
        <fullName evidence="1">DUF2694 family protein</fullName>
    </submittedName>
</protein>
<gene>
    <name evidence="1" type="ORF">K6T79_03540</name>
</gene>
<dbReference type="InterPro" id="IPR024426">
    <property type="entry name" value="DUF2694"/>
</dbReference>
<dbReference type="Pfam" id="PF10904">
    <property type="entry name" value="DUF2694"/>
    <property type="match status" value="1"/>
</dbReference>
<evidence type="ECO:0000313" key="2">
    <source>
        <dbReference type="Proteomes" id="UP001299596"/>
    </source>
</evidence>
<comment type="caution">
    <text evidence="1">The sequence shown here is derived from an EMBL/GenBank/DDBJ whole genome shotgun (WGS) entry which is preliminary data.</text>
</comment>
<sequence length="108" mass="11290">MTEPNPAFDTAHPSGDVLFRSCRGGYLHSVVLGEAAMEADVSRLAEAIVLAADVSFLKAALEIRGEMVTTGHAPSAAVPTGDDLRVATERLLVHQLHADPRAASGTGR</sequence>
<proteinExistence type="predicted"/>
<dbReference type="Proteomes" id="UP001299596">
    <property type="component" value="Unassembled WGS sequence"/>
</dbReference>
<name>A0ABU5XDR1_9MYCO</name>
<evidence type="ECO:0000313" key="1">
    <source>
        <dbReference type="EMBL" id="MEB3020114.1"/>
    </source>
</evidence>
<dbReference type="EMBL" id="JAYJJR010000002">
    <property type="protein sequence ID" value="MEB3020114.1"/>
    <property type="molecule type" value="Genomic_DNA"/>
</dbReference>
<reference evidence="1 2" key="1">
    <citation type="submission" date="2023-12" db="EMBL/GenBank/DDBJ databases">
        <title>Description of new species of Mycobacterium terrae complex isolated from sewage at the Sao Paulo Zoological Park Foundation in Brazil.</title>
        <authorList>
            <person name="Romagnoli C.L."/>
            <person name="Conceicao E.C."/>
            <person name="Machado E."/>
            <person name="Barreto L.B.P.F."/>
            <person name="Sharma A."/>
            <person name="Silva N.M."/>
            <person name="Marques L.E."/>
            <person name="Juliana M.A."/>
            <person name="Lourenco M.C.S."/>
            <person name="Digiampietri L.A."/>
            <person name="Suffys P.N."/>
            <person name="Viana-Niero C."/>
        </authorList>
    </citation>
    <scope>NUCLEOTIDE SEQUENCE [LARGE SCALE GENOMIC DNA]</scope>
    <source>
        <strain evidence="1 2">MYC098</strain>
    </source>
</reference>